<sequence>DMLLSCAQHHSDCQKTTHEFPIRARVIDCRLRRLVPLELQYRYAALSYVWGRRRPDHSPVTMHPGISEGFLPADLPLTIDDAMKTIRLIGLRYLWVDRYCIEQYHSADKEHQINRMFNIYNRAVITICAIGSHDDVGLPGISAGRDPPGIFHFHNRSYTVISAPGLLQQSLKKSVWPSRRWTFQEALLSRRCLILTEGEAFVICGS</sequence>
<protein>
    <submittedName>
        <fullName evidence="2">HET-domain-containing protein</fullName>
    </submittedName>
</protein>
<evidence type="ECO:0000313" key="2">
    <source>
        <dbReference type="EMBL" id="KAF1967271.1"/>
    </source>
</evidence>
<dbReference type="Pfam" id="PF06985">
    <property type="entry name" value="HET"/>
    <property type="match status" value="1"/>
</dbReference>
<accession>A0A6A5UQQ7</accession>
<feature type="non-terminal residue" evidence="2">
    <location>
        <position position="206"/>
    </location>
</feature>
<evidence type="ECO:0000313" key="3">
    <source>
        <dbReference type="Proteomes" id="UP000800036"/>
    </source>
</evidence>
<dbReference type="EMBL" id="ML976734">
    <property type="protein sequence ID" value="KAF1967271.1"/>
    <property type="molecule type" value="Genomic_DNA"/>
</dbReference>
<evidence type="ECO:0000259" key="1">
    <source>
        <dbReference type="Pfam" id="PF06985"/>
    </source>
</evidence>
<proteinExistence type="predicted"/>
<dbReference type="InterPro" id="IPR010730">
    <property type="entry name" value="HET"/>
</dbReference>
<feature type="domain" description="Heterokaryon incompatibility" evidence="1">
    <location>
        <begin position="43"/>
        <end position="185"/>
    </location>
</feature>
<gene>
    <name evidence="2" type="ORF">BU23DRAFT_431689</name>
</gene>
<dbReference type="PANTHER" id="PTHR33112:SF1">
    <property type="entry name" value="HETEROKARYON INCOMPATIBILITY DOMAIN-CONTAINING PROTEIN"/>
    <property type="match status" value="1"/>
</dbReference>
<organism evidence="2 3">
    <name type="scientific">Bimuria novae-zelandiae CBS 107.79</name>
    <dbReference type="NCBI Taxonomy" id="1447943"/>
    <lineage>
        <taxon>Eukaryota</taxon>
        <taxon>Fungi</taxon>
        <taxon>Dikarya</taxon>
        <taxon>Ascomycota</taxon>
        <taxon>Pezizomycotina</taxon>
        <taxon>Dothideomycetes</taxon>
        <taxon>Pleosporomycetidae</taxon>
        <taxon>Pleosporales</taxon>
        <taxon>Massarineae</taxon>
        <taxon>Didymosphaeriaceae</taxon>
        <taxon>Bimuria</taxon>
    </lineage>
</organism>
<feature type="non-terminal residue" evidence="2">
    <location>
        <position position="1"/>
    </location>
</feature>
<keyword evidence="3" id="KW-1185">Reference proteome</keyword>
<name>A0A6A5UQQ7_9PLEO</name>
<dbReference type="AlphaFoldDB" id="A0A6A5UQQ7"/>
<dbReference type="Proteomes" id="UP000800036">
    <property type="component" value="Unassembled WGS sequence"/>
</dbReference>
<dbReference type="PANTHER" id="PTHR33112">
    <property type="entry name" value="DOMAIN PROTEIN, PUTATIVE-RELATED"/>
    <property type="match status" value="1"/>
</dbReference>
<dbReference type="OrthoDB" id="5428863at2759"/>
<reference evidence="2" key="1">
    <citation type="journal article" date="2020" name="Stud. Mycol.">
        <title>101 Dothideomycetes genomes: a test case for predicting lifestyles and emergence of pathogens.</title>
        <authorList>
            <person name="Haridas S."/>
            <person name="Albert R."/>
            <person name="Binder M."/>
            <person name="Bloem J."/>
            <person name="Labutti K."/>
            <person name="Salamov A."/>
            <person name="Andreopoulos B."/>
            <person name="Baker S."/>
            <person name="Barry K."/>
            <person name="Bills G."/>
            <person name="Bluhm B."/>
            <person name="Cannon C."/>
            <person name="Castanera R."/>
            <person name="Culley D."/>
            <person name="Daum C."/>
            <person name="Ezra D."/>
            <person name="Gonzalez J."/>
            <person name="Henrissat B."/>
            <person name="Kuo A."/>
            <person name="Liang C."/>
            <person name="Lipzen A."/>
            <person name="Lutzoni F."/>
            <person name="Magnuson J."/>
            <person name="Mondo S."/>
            <person name="Nolan M."/>
            <person name="Ohm R."/>
            <person name="Pangilinan J."/>
            <person name="Park H.-J."/>
            <person name="Ramirez L."/>
            <person name="Alfaro M."/>
            <person name="Sun H."/>
            <person name="Tritt A."/>
            <person name="Yoshinaga Y."/>
            <person name="Zwiers L.-H."/>
            <person name="Turgeon B."/>
            <person name="Goodwin S."/>
            <person name="Spatafora J."/>
            <person name="Crous P."/>
            <person name="Grigoriev I."/>
        </authorList>
    </citation>
    <scope>NUCLEOTIDE SEQUENCE</scope>
    <source>
        <strain evidence="2">CBS 107.79</strain>
    </source>
</reference>